<feature type="non-terminal residue" evidence="9">
    <location>
        <position position="1"/>
    </location>
</feature>
<evidence type="ECO:0000313" key="9">
    <source>
        <dbReference type="EMBL" id="MDT0550817.1"/>
    </source>
</evidence>
<dbReference type="Pfam" id="PF02781">
    <property type="entry name" value="G6PD_C"/>
    <property type="match status" value="1"/>
</dbReference>
<dbReference type="InterPro" id="IPR001282">
    <property type="entry name" value="G6P_DH"/>
</dbReference>
<dbReference type="InterPro" id="IPR019796">
    <property type="entry name" value="G6P_DH_AS"/>
</dbReference>
<dbReference type="Pfam" id="PF00479">
    <property type="entry name" value="G6PD_N"/>
    <property type="match status" value="1"/>
</dbReference>
<evidence type="ECO:0000256" key="2">
    <source>
        <dbReference type="ARBA" id="ARBA00009975"/>
    </source>
</evidence>
<comment type="similarity">
    <text evidence="2">Belongs to the glucose-6-phosphate dehydrogenase family.</text>
</comment>
<evidence type="ECO:0000256" key="4">
    <source>
        <dbReference type="ARBA" id="ARBA00022857"/>
    </source>
</evidence>
<dbReference type="SUPFAM" id="SSF55347">
    <property type="entry name" value="Glyceraldehyde-3-phosphate dehydrogenase-like, C-terminal domain"/>
    <property type="match status" value="1"/>
</dbReference>
<evidence type="ECO:0000256" key="1">
    <source>
        <dbReference type="ARBA" id="ARBA00004937"/>
    </source>
</evidence>
<sequence length="158" mass="17671">LKKHGLADQSEGSWRRAVIEKPFGHDLASAQELNQLVHDVFPPNEVFRIDHYLGKETVQNILALRFANTMWEPIWNRSYVDHVQITMAEDIGIGGRAGYYDGIGAARDVIQNHLLQLLALTAMEEPGSFHPKALVAEKLKVLTAVELPEDLGLHTVRA</sequence>
<dbReference type="InterPro" id="IPR022675">
    <property type="entry name" value="G6P_DH_C"/>
</dbReference>
<feature type="domain" description="Glucose-6-phosphate dehydrogenase C-terminal" evidence="8">
    <location>
        <begin position="62"/>
        <end position="150"/>
    </location>
</feature>
<evidence type="ECO:0000313" key="10">
    <source>
        <dbReference type="Proteomes" id="UP001180754"/>
    </source>
</evidence>
<dbReference type="EMBL" id="JAVRFD010000490">
    <property type="protein sequence ID" value="MDT0550817.1"/>
    <property type="molecule type" value="Genomic_DNA"/>
</dbReference>
<dbReference type="InterPro" id="IPR036291">
    <property type="entry name" value="NAD(P)-bd_dom_sf"/>
</dbReference>
<dbReference type="InterPro" id="IPR022674">
    <property type="entry name" value="G6P_DH_NAD-bd"/>
</dbReference>
<keyword evidence="4" id="KW-0521">NADP</keyword>
<comment type="pathway">
    <text evidence="1">Carbohydrate degradation; pentose phosphate pathway; D-ribulose 5-phosphate from D-glucose 6-phosphate (oxidative stage): step 1/3.</text>
</comment>
<evidence type="ECO:0000259" key="7">
    <source>
        <dbReference type="Pfam" id="PF00479"/>
    </source>
</evidence>
<evidence type="ECO:0000256" key="5">
    <source>
        <dbReference type="ARBA" id="ARBA00023002"/>
    </source>
</evidence>
<reference evidence="9" key="1">
    <citation type="submission" date="2024-05" db="EMBL/GenBank/DDBJ databases">
        <title>30 novel species of actinomycetes from the DSMZ collection.</title>
        <authorList>
            <person name="Nouioui I."/>
        </authorList>
    </citation>
    <scope>NUCLEOTIDE SEQUENCE</scope>
    <source>
        <strain evidence="9">DSM 41529</strain>
    </source>
</reference>
<feature type="non-terminal residue" evidence="9">
    <location>
        <position position="158"/>
    </location>
</feature>
<proteinExistence type="inferred from homology"/>
<keyword evidence="6" id="KW-0119">Carbohydrate metabolism</keyword>
<dbReference type="PROSITE" id="PS00069">
    <property type="entry name" value="G6P_DEHYDROGENASE"/>
    <property type="match status" value="1"/>
</dbReference>
<evidence type="ECO:0000259" key="8">
    <source>
        <dbReference type="Pfam" id="PF02781"/>
    </source>
</evidence>
<name>A0ABU2XZ87_9ACTN</name>
<dbReference type="Gene3D" id="3.30.360.10">
    <property type="entry name" value="Dihydrodipicolinate Reductase, domain 2"/>
    <property type="match status" value="1"/>
</dbReference>
<keyword evidence="10" id="KW-1185">Reference proteome</keyword>
<dbReference type="PANTHER" id="PTHR23429:SF0">
    <property type="entry name" value="GLUCOSE-6-PHOSPHATE 1-DEHYDROGENASE"/>
    <property type="match status" value="1"/>
</dbReference>
<gene>
    <name evidence="9" type="ORF">RND15_50550</name>
</gene>
<keyword evidence="3" id="KW-0313">Glucose metabolism</keyword>
<organism evidence="9 10">
    <name type="scientific">Streptomyces lonegramiae</name>
    <dbReference type="NCBI Taxonomy" id="3075524"/>
    <lineage>
        <taxon>Bacteria</taxon>
        <taxon>Bacillati</taxon>
        <taxon>Actinomycetota</taxon>
        <taxon>Actinomycetes</taxon>
        <taxon>Kitasatosporales</taxon>
        <taxon>Streptomycetaceae</taxon>
        <taxon>Streptomyces</taxon>
    </lineage>
</organism>
<feature type="domain" description="Glucose-6-phosphate dehydrogenase NAD-binding" evidence="7">
    <location>
        <begin position="1"/>
        <end position="60"/>
    </location>
</feature>
<dbReference type="PRINTS" id="PR00079">
    <property type="entry name" value="G6PDHDRGNASE"/>
</dbReference>
<dbReference type="SUPFAM" id="SSF51735">
    <property type="entry name" value="NAD(P)-binding Rossmann-fold domains"/>
    <property type="match status" value="1"/>
</dbReference>
<comment type="caution">
    <text evidence="9">The sequence shown here is derived from an EMBL/GenBank/DDBJ whole genome shotgun (WGS) entry which is preliminary data.</text>
</comment>
<dbReference type="Proteomes" id="UP001180754">
    <property type="component" value="Unassembled WGS sequence"/>
</dbReference>
<keyword evidence="5" id="KW-0560">Oxidoreductase</keyword>
<dbReference type="Gene3D" id="3.40.50.720">
    <property type="entry name" value="NAD(P)-binding Rossmann-like Domain"/>
    <property type="match status" value="1"/>
</dbReference>
<protein>
    <submittedName>
        <fullName evidence="9">Glucose-6-phosphate dehydrogenase</fullName>
    </submittedName>
</protein>
<dbReference type="PANTHER" id="PTHR23429">
    <property type="entry name" value="GLUCOSE-6-PHOSPHATE 1-DEHYDROGENASE G6PD"/>
    <property type="match status" value="1"/>
</dbReference>
<evidence type="ECO:0000256" key="6">
    <source>
        <dbReference type="ARBA" id="ARBA00023277"/>
    </source>
</evidence>
<evidence type="ECO:0000256" key="3">
    <source>
        <dbReference type="ARBA" id="ARBA00022526"/>
    </source>
</evidence>
<accession>A0ABU2XZ87</accession>